<reference evidence="2 3" key="1">
    <citation type="submission" date="2019-08" db="EMBL/GenBank/DDBJ databases">
        <title>The genome sequence of a newly discovered highly antifungal drug resistant Aspergillus species, Aspergillus tanneri NIH 1004.</title>
        <authorList>
            <person name="Mounaud S."/>
            <person name="Singh I."/>
            <person name="Joardar V."/>
            <person name="Pakala S."/>
            <person name="Pakala S."/>
            <person name="Venepally P."/>
            <person name="Chung J.K."/>
            <person name="Losada L."/>
            <person name="Nierman W.C."/>
        </authorList>
    </citation>
    <scope>NUCLEOTIDE SEQUENCE [LARGE SCALE GENOMIC DNA]</scope>
    <source>
        <strain evidence="2 3">NIH1004</strain>
    </source>
</reference>
<dbReference type="PANTHER" id="PTHR43157">
    <property type="entry name" value="PHOSPHATIDYLINOSITOL-GLYCAN BIOSYNTHESIS CLASS F PROTEIN-RELATED"/>
    <property type="match status" value="1"/>
</dbReference>
<organism evidence="2 3">
    <name type="scientific">Aspergillus tanneri</name>
    <dbReference type="NCBI Taxonomy" id="1220188"/>
    <lineage>
        <taxon>Eukaryota</taxon>
        <taxon>Fungi</taxon>
        <taxon>Dikarya</taxon>
        <taxon>Ascomycota</taxon>
        <taxon>Pezizomycotina</taxon>
        <taxon>Eurotiomycetes</taxon>
        <taxon>Eurotiomycetidae</taxon>
        <taxon>Eurotiales</taxon>
        <taxon>Aspergillaceae</taxon>
        <taxon>Aspergillus</taxon>
        <taxon>Aspergillus subgen. Circumdati</taxon>
    </lineage>
</organism>
<dbReference type="AlphaFoldDB" id="A0A5M9MG72"/>
<proteinExistence type="predicted"/>
<sequence>MAGLFRLLRMQYTIPTDPVGVSFAGKTVILTGATSGLGFEAAIKFLNLGIESLIIGSRNHERGLATKAELENRTGRRGVVHVWELEMSCFQSVKDFADRANREIKQLDIALLSAGLWNREYIVTPEGWEETLQVNTLSTSLLALLLLPKLRECSSLSNPAHLAVVSSQQFARVKAASLRTEGPLLMHLNDPQHFRGPKQYGISKLLLEYVLKTAAGLARNENGALPVIIKTVSPGFCVSSLGRQYNRFYERWLVWLVQKLFARTTEQGSRSLVSATYQGVESHGKCWRSDGYLDESAALTMGVEGKQFQDKAWKEIMEILRGQSAGIDEALRQLQATTQ</sequence>
<protein>
    <submittedName>
        <fullName evidence="2">Uncharacterized protein</fullName>
    </submittedName>
</protein>
<dbReference type="Gene3D" id="3.40.50.720">
    <property type="entry name" value="NAD(P)-binding Rossmann-like Domain"/>
    <property type="match status" value="1"/>
</dbReference>
<dbReference type="Proteomes" id="UP000324241">
    <property type="component" value="Unassembled WGS sequence"/>
</dbReference>
<dbReference type="InterPro" id="IPR036291">
    <property type="entry name" value="NAD(P)-bd_dom_sf"/>
</dbReference>
<dbReference type="RefSeq" id="XP_033425319.1">
    <property type="nucleotide sequence ID" value="XM_033572004.1"/>
</dbReference>
<dbReference type="PANTHER" id="PTHR43157:SF22">
    <property type="entry name" value="SHORT-CHAIN DEHYDROGENASE_REDUCTASE PHMF"/>
    <property type="match status" value="1"/>
</dbReference>
<evidence type="ECO:0000313" key="3">
    <source>
        <dbReference type="Proteomes" id="UP000324241"/>
    </source>
</evidence>
<name>A0A5M9MG72_9EURO</name>
<dbReference type="SUPFAM" id="SSF51735">
    <property type="entry name" value="NAD(P)-binding Rossmann-fold domains"/>
    <property type="match status" value="1"/>
</dbReference>
<dbReference type="GeneID" id="54330081"/>
<evidence type="ECO:0000313" key="2">
    <source>
        <dbReference type="EMBL" id="KAA8645958.1"/>
    </source>
</evidence>
<dbReference type="OrthoDB" id="542013at2759"/>
<dbReference type="GO" id="GO:0016491">
    <property type="term" value="F:oxidoreductase activity"/>
    <property type="evidence" value="ECO:0007669"/>
    <property type="project" value="UniProtKB-KW"/>
</dbReference>
<dbReference type="Pfam" id="PF00106">
    <property type="entry name" value="adh_short"/>
    <property type="match status" value="1"/>
</dbReference>
<dbReference type="VEuPathDB" id="FungiDB:EYZ11_011199"/>
<keyword evidence="1" id="KW-0560">Oxidoreductase</keyword>
<comment type="caution">
    <text evidence="2">The sequence shown here is derived from an EMBL/GenBank/DDBJ whole genome shotgun (WGS) entry which is preliminary data.</text>
</comment>
<accession>A0A5M9MG72</accession>
<gene>
    <name evidence="2" type="ORF">ATNIH1004_007379</name>
</gene>
<dbReference type="EMBL" id="QUQM01000007">
    <property type="protein sequence ID" value="KAA8645958.1"/>
    <property type="molecule type" value="Genomic_DNA"/>
</dbReference>
<evidence type="ECO:0000256" key="1">
    <source>
        <dbReference type="ARBA" id="ARBA00023002"/>
    </source>
</evidence>
<dbReference type="InterPro" id="IPR002347">
    <property type="entry name" value="SDR_fam"/>
</dbReference>
<dbReference type="PRINTS" id="PR00081">
    <property type="entry name" value="GDHRDH"/>
</dbReference>